<feature type="region of interest" description="Disordered" evidence="1">
    <location>
        <begin position="47"/>
        <end position="74"/>
    </location>
</feature>
<evidence type="ECO:0000256" key="1">
    <source>
        <dbReference type="SAM" id="MobiDB-lite"/>
    </source>
</evidence>
<proteinExistence type="predicted"/>
<reference evidence="2" key="1">
    <citation type="submission" date="2015-08" db="UniProtKB">
        <authorList>
            <consortium name="WormBaseParasite"/>
        </authorList>
    </citation>
    <scope>IDENTIFICATION</scope>
</reference>
<evidence type="ECO:0000313" key="2">
    <source>
        <dbReference type="WBParaSite" id="SSTP_0000986900.1"/>
    </source>
</evidence>
<organism evidence="2">
    <name type="scientific">Strongyloides stercoralis</name>
    <name type="common">Threadworm</name>
    <dbReference type="NCBI Taxonomy" id="6248"/>
    <lineage>
        <taxon>Eukaryota</taxon>
        <taxon>Metazoa</taxon>
        <taxon>Ecdysozoa</taxon>
        <taxon>Nematoda</taxon>
        <taxon>Chromadorea</taxon>
        <taxon>Rhabditida</taxon>
        <taxon>Tylenchina</taxon>
        <taxon>Panagrolaimomorpha</taxon>
        <taxon>Strongyloidoidea</taxon>
        <taxon>Strongyloididae</taxon>
        <taxon>Strongyloides</taxon>
    </lineage>
</organism>
<accession>A0A0K0EK75</accession>
<dbReference type="WBParaSite" id="SSTP_0000986900.1">
    <property type="protein sequence ID" value="SSTP_0000986900.1"/>
    <property type="gene ID" value="SSTP_0000986900"/>
</dbReference>
<name>A0A0K0EK75_STRER</name>
<protein>
    <submittedName>
        <fullName evidence="2">dCTP deaminase</fullName>
    </submittedName>
</protein>
<sequence>MSLKDFRRNVIDDLVAHKLVTTISLPIEISIPLNRGKICQPESVRLEGSEHQPLRTTRRKCGLRSTKQKEVRTN</sequence>
<dbReference type="AlphaFoldDB" id="A0A0K0EK75"/>